<feature type="compositionally biased region" description="Low complexity" evidence="1">
    <location>
        <begin position="514"/>
        <end position="535"/>
    </location>
</feature>
<evidence type="ECO:0000313" key="3">
    <source>
        <dbReference type="EMBL" id="EGB09140.1"/>
    </source>
</evidence>
<evidence type="ECO:0000259" key="2">
    <source>
        <dbReference type="PROSITE" id="PS50195"/>
    </source>
</evidence>
<feature type="domain" description="PX" evidence="2">
    <location>
        <begin position="9"/>
        <end position="130"/>
    </location>
</feature>
<dbReference type="InterPro" id="IPR036871">
    <property type="entry name" value="PX_dom_sf"/>
</dbReference>
<keyword evidence="4" id="KW-1185">Reference proteome</keyword>
<name>F0Y6Q3_AURAN</name>
<feature type="region of interest" description="Disordered" evidence="1">
    <location>
        <begin position="407"/>
        <end position="535"/>
    </location>
</feature>
<dbReference type="SUPFAM" id="SSF64268">
    <property type="entry name" value="PX domain"/>
    <property type="match status" value="1"/>
</dbReference>
<feature type="compositionally biased region" description="Basic residues" evidence="1">
    <location>
        <begin position="425"/>
        <end position="436"/>
    </location>
</feature>
<dbReference type="KEGG" id="aaf:AURANDRAFT_63667"/>
<dbReference type="AlphaFoldDB" id="F0Y6Q3"/>
<organism evidence="4">
    <name type="scientific">Aureococcus anophagefferens</name>
    <name type="common">Harmful bloom alga</name>
    <dbReference type="NCBI Taxonomy" id="44056"/>
    <lineage>
        <taxon>Eukaryota</taxon>
        <taxon>Sar</taxon>
        <taxon>Stramenopiles</taxon>
        <taxon>Ochrophyta</taxon>
        <taxon>Pelagophyceae</taxon>
        <taxon>Pelagomonadales</taxon>
        <taxon>Pelagomonadaceae</taxon>
        <taxon>Aureococcus</taxon>
    </lineage>
</organism>
<dbReference type="EMBL" id="GL833126">
    <property type="protein sequence ID" value="EGB09140.1"/>
    <property type="molecule type" value="Genomic_DNA"/>
</dbReference>
<dbReference type="GO" id="GO:0035091">
    <property type="term" value="F:phosphatidylinositol binding"/>
    <property type="evidence" value="ECO:0007669"/>
    <property type="project" value="InterPro"/>
</dbReference>
<dbReference type="Pfam" id="PF00787">
    <property type="entry name" value="PX"/>
    <property type="match status" value="1"/>
</dbReference>
<reference evidence="3 4" key="1">
    <citation type="journal article" date="2011" name="Proc. Natl. Acad. Sci. U.S.A.">
        <title>Niche of harmful alga Aureococcus anophagefferens revealed through ecogenomics.</title>
        <authorList>
            <person name="Gobler C.J."/>
            <person name="Berry D.L."/>
            <person name="Dyhrman S.T."/>
            <person name="Wilhelm S.W."/>
            <person name="Salamov A."/>
            <person name="Lobanov A.V."/>
            <person name="Zhang Y."/>
            <person name="Collier J.L."/>
            <person name="Wurch L.L."/>
            <person name="Kustka A.B."/>
            <person name="Dill B.D."/>
            <person name="Shah M."/>
            <person name="VerBerkmoes N.C."/>
            <person name="Kuo A."/>
            <person name="Terry A."/>
            <person name="Pangilinan J."/>
            <person name="Lindquist E.A."/>
            <person name="Lucas S."/>
            <person name="Paulsen I.T."/>
            <person name="Hattenrath-Lehmann T.K."/>
            <person name="Talmage S.C."/>
            <person name="Walker E.A."/>
            <person name="Koch F."/>
            <person name="Burson A.M."/>
            <person name="Marcoval M.A."/>
            <person name="Tang Y.Z."/>
            <person name="Lecleir G.R."/>
            <person name="Coyne K.J."/>
            <person name="Berg G.M."/>
            <person name="Bertrand E.M."/>
            <person name="Saito M.A."/>
            <person name="Gladyshev V.N."/>
            <person name="Grigoriev I.V."/>
        </authorList>
    </citation>
    <scope>NUCLEOTIDE SEQUENCE [LARGE SCALE GENOMIC DNA]</scope>
    <source>
        <strain evidence="4">CCMP 1984</strain>
    </source>
</reference>
<dbReference type="Gene3D" id="3.30.1520.10">
    <property type="entry name" value="Phox-like domain"/>
    <property type="match status" value="1"/>
</dbReference>
<feature type="region of interest" description="Disordered" evidence="1">
    <location>
        <begin position="156"/>
        <end position="177"/>
    </location>
</feature>
<dbReference type="Proteomes" id="UP000002729">
    <property type="component" value="Unassembled WGS sequence"/>
</dbReference>
<proteinExistence type="predicted"/>
<gene>
    <name evidence="3" type="ORF">AURANDRAFT_63667</name>
</gene>
<dbReference type="InterPro" id="IPR001683">
    <property type="entry name" value="PX_dom"/>
</dbReference>
<sequence length="535" mass="55635">MSSPRSASRRHVVVGAPIYEQSSVFGAHVSYAVASCTAQSRGACVCVRRRFTDFRALAASLERRYPGLKGHLPESSLLGGLFADPTESRAAHTARRGRALTAWLDAVCEHRYASRDAVVEAFLKVAPYGEWERLRAALLRSDEDDARVACQTLRAADPRRDEDPAGPEKAWRQALGGTPQGWVPPVIDAAQRVETAAAAAARAARAVADAGAAHAAATGGLAAALRALADAERDVFRDHAKGGASLKRCGDALEAEAAELAARADAVGRWLGAPLHREAVLIGALRREAKRVEQAERKLKPDDDARGRSDSESSRLALDLDAAALTPRFAAVCRRGAARYAASRAPAKSRGALARCLDAVAGDGAFDRAAALAVEPPAGRDAPDAPLIDALAAALAAAGVRGGSATNLNAEAADEPRSRPPPSARARKASVKKKKADRPSSEPKRASPPPPPPRRASAPEPPAAKPPPPPPRRATAQPANLLAAISGFDKSKLDAADAPAAPAPGRGPPPMPASNPMAAAIAARRASMRNASDSD</sequence>
<evidence type="ECO:0000313" key="4">
    <source>
        <dbReference type="Proteomes" id="UP000002729"/>
    </source>
</evidence>
<dbReference type="OrthoDB" id="5227681at2759"/>
<protein>
    <recommendedName>
        <fullName evidence="2">PX domain-containing protein</fullName>
    </recommendedName>
</protein>
<feature type="region of interest" description="Disordered" evidence="1">
    <location>
        <begin position="292"/>
        <end position="312"/>
    </location>
</feature>
<evidence type="ECO:0000256" key="1">
    <source>
        <dbReference type="SAM" id="MobiDB-lite"/>
    </source>
</evidence>
<dbReference type="RefSeq" id="XP_009036257.1">
    <property type="nucleotide sequence ID" value="XM_009038009.1"/>
</dbReference>
<accession>F0Y6Q3</accession>
<dbReference type="InParanoid" id="F0Y6Q3"/>
<feature type="compositionally biased region" description="Pro residues" evidence="1">
    <location>
        <begin position="446"/>
        <end position="472"/>
    </location>
</feature>
<feature type="compositionally biased region" description="Pro residues" evidence="1">
    <location>
        <begin position="501"/>
        <end position="513"/>
    </location>
</feature>
<dbReference type="GeneID" id="20224436"/>
<dbReference type="PROSITE" id="PS50195">
    <property type="entry name" value="PX"/>
    <property type="match status" value="1"/>
</dbReference>